<keyword evidence="9" id="KW-1185">Reference proteome</keyword>
<evidence type="ECO:0000256" key="2">
    <source>
        <dbReference type="ARBA" id="ARBA00022630"/>
    </source>
</evidence>
<dbReference type="AlphaFoldDB" id="A0A9K3L5E3"/>
<dbReference type="PANTHER" id="PTHR43735:SF3">
    <property type="entry name" value="FERROPTOSIS SUPPRESSOR PROTEIN 1"/>
    <property type="match status" value="1"/>
</dbReference>
<dbReference type="EMBL" id="JAGRRH010000015">
    <property type="protein sequence ID" value="KAG7356015.1"/>
    <property type="molecule type" value="Genomic_DNA"/>
</dbReference>
<name>A0A9K3L5E3_9STRA</name>
<evidence type="ECO:0000259" key="7">
    <source>
        <dbReference type="Pfam" id="PF07992"/>
    </source>
</evidence>
<keyword evidence="4" id="KW-0560">Oxidoreductase</keyword>
<dbReference type="InterPro" id="IPR007263">
    <property type="entry name" value="DCC1-like"/>
</dbReference>
<dbReference type="OrthoDB" id="406037at2759"/>
<evidence type="ECO:0000313" key="8">
    <source>
        <dbReference type="EMBL" id="KAG7356015.1"/>
    </source>
</evidence>
<feature type="transmembrane region" description="Helical" evidence="6">
    <location>
        <begin position="68"/>
        <end position="85"/>
    </location>
</feature>
<keyword evidence="6" id="KW-0472">Membrane</keyword>
<protein>
    <submittedName>
        <fullName evidence="8">DUF393 domain containing protein</fullName>
    </submittedName>
</protein>
<dbReference type="Pfam" id="PF07992">
    <property type="entry name" value="Pyr_redox_2"/>
    <property type="match status" value="1"/>
</dbReference>
<dbReference type="InterPro" id="IPR023753">
    <property type="entry name" value="FAD/NAD-binding_dom"/>
</dbReference>
<feature type="transmembrane region" description="Helical" evidence="6">
    <location>
        <begin position="12"/>
        <end position="32"/>
    </location>
</feature>
<comment type="caution">
    <text evidence="8">The sequence shown here is derived from an EMBL/GenBank/DDBJ whole genome shotgun (WGS) entry which is preliminary data.</text>
</comment>
<keyword evidence="6" id="KW-0812">Transmembrane</keyword>
<dbReference type="GO" id="GO:0005737">
    <property type="term" value="C:cytoplasm"/>
    <property type="evidence" value="ECO:0007669"/>
    <property type="project" value="TreeGrafter"/>
</dbReference>
<feature type="domain" description="FAD/NAD(P)-binding" evidence="7">
    <location>
        <begin position="289"/>
        <end position="555"/>
    </location>
</feature>
<dbReference type="PANTHER" id="PTHR43735">
    <property type="entry name" value="APOPTOSIS-INDUCING FACTOR 1"/>
    <property type="match status" value="1"/>
</dbReference>
<organism evidence="8 9">
    <name type="scientific">Nitzschia inconspicua</name>
    <dbReference type="NCBI Taxonomy" id="303405"/>
    <lineage>
        <taxon>Eukaryota</taxon>
        <taxon>Sar</taxon>
        <taxon>Stramenopiles</taxon>
        <taxon>Ochrophyta</taxon>
        <taxon>Bacillariophyta</taxon>
        <taxon>Bacillariophyceae</taxon>
        <taxon>Bacillariophycidae</taxon>
        <taxon>Bacillariales</taxon>
        <taxon>Bacillariaceae</taxon>
        <taxon>Nitzschia</taxon>
    </lineage>
</organism>
<sequence length="743" mass="83098">MRVTLPQRKRLLLLGATVAFMGAINILLQKSWAPEDTTNKLSESSSSTLSNNGVFRATKGESSASSSTQQYFLLGSIFTVLLFLWKKSHSRKYPAVPQIAASAFAVMSSGQRASKLPHADRMALAIQGPTLIFDGVCHLCNGSMKWFSERLLPQQVVWYMWCQHEDAQNLLLEYGITRDDLLRSWAYIEDGVVYRGSTAWLMAIRNLKRPYYYLHYFISVPLFVRETVYGYVARNRYKLLGKRTDGCERPNKLMMQRMLHSLNIPQDDNSDEANQKKKSLLIPKETRKRLLVIGCGPAGMMIAKKTRYAFDVLVVEPKDYFEFTPGILRGMCDPDELKRLQCPLQNTLVEQLGICLIQGVVTNLSSRRATIRWQVPPTQQEQKDKLNRFLVNDVVCEDNENDDNNAPVQMIEFDYCVVATGSAYQTSPLWKVLPSPVPDKEHSHFQMSSRVAQMTAEHERLSQLNSEAASTPSPQPQHAIAIVGAGLVGVELAAELCYHYPHLCKSMTLYDLAPTILTPFPQKAQEYAQRWLTQRGVTISTNASLGDIDAAKQAAAVVYMCVGVTVTASRFMPASTIGEGGEVIVNEALQILKAESHLELGLDETKEETLTEEVEAIPSTLFGSGRIFAVGDCVTVKGLPPFAKDTYPAEAMARVIIQNLIRSLNSHCTQDHHAKTHMSRIHPLQQITLCSLGPRDCMMILNGTYIANGRFATFVKDTIQYTKMSEARNEFLGTALWSAIPHL</sequence>
<evidence type="ECO:0000256" key="6">
    <source>
        <dbReference type="SAM" id="Phobius"/>
    </source>
</evidence>
<evidence type="ECO:0000313" key="9">
    <source>
        <dbReference type="Proteomes" id="UP000693970"/>
    </source>
</evidence>
<evidence type="ECO:0000256" key="5">
    <source>
        <dbReference type="SAM" id="MobiDB-lite"/>
    </source>
</evidence>
<dbReference type="GO" id="GO:0050660">
    <property type="term" value="F:flavin adenine dinucleotide binding"/>
    <property type="evidence" value="ECO:0007669"/>
    <property type="project" value="TreeGrafter"/>
</dbReference>
<dbReference type="GO" id="GO:0015035">
    <property type="term" value="F:protein-disulfide reductase activity"/>
    <property type="evidence" value="ECO:0007669"/>
    <property type="project" value="InterPro"/>
</dbReference>
<feature type="transmembrane region" description="Helical" evidence="6">
    <location>
        <begin position="211"/>
        <end position="232"/>
    </location>
</feature>
<keyword evidence="6" id="KW-1133">Transmembrane helix</keyword>
<feature type="region of interest" description="Disordered" evidence="5">
    <location>
        <begin position="456"/>
        <end position="475"/>
    </location>
</feature>
<feature type="compositionally biased region" description="Polar residues" evidence="5">
    <location>
        <begin position="462"/>
        <end position="472"/>
    </location>
</feature>
<dbReference type="GO" id="GO:0004174">
    <property type="term" value="F:electron-transferring-flavoprotein dehydrogenase activity"/>
    <property type="evidence" value="ECO:0007669"/>
    <property type="project" value="TreeGrafter"/>
</dbReference>
<gene>
    <name evidence="8" type="ORF">IV203_000701</name>
</gene>
<dbReference type="Proteomes" id="UP000693970">
    <property type="component" value="Unassembled WGS sequence"/>
</dbReference>
<comment type="similarity">
    <text evidence="1">Belongs to the FAD-dependent oxidoreductase family.</text>
</comment>
<keyword evidence="2" id="KW-0285">Flavoprotein</keyword>
<dbReference type="Pfam" id="PF04134">
    <property type="entry name" value="DCC1-like"/>
    <property type="match status" value="1"/>
</dbReference>
<keyword evidence="3" id="KW-0274">FAD</keyword>
<reference evidence="8" key="1">
    <citation type="journal article" date="2021" name="Sci. Rep.">
        <title>Diploid genomic architecture of Nitzschia inconspicua, an elite biomass production diatom.</title>
        <authorList>
            <person name="Oliver A."/>
            <person name="Podell S."/>
            <person name="Pinowska A."/>
            <person name="Traller J.C."/>
            <person name="Smith S.R."/>
            <person name="McClure R."/>
            <person name="Beliaev A."/>
            <person name="Bohutskyi P."/>
            <person name="Hill E.A."/>
            <person name="Rabines A."/>
            <person name="Zheng H."/>
            <person name="Allen L.Z."/>
            <person name="Kuo A."/>
            <person name="Grigoriev I.V."/>
            <person name="Allen A.E."/>
            <person name="Hazlebeck D."/>
            <person name="Allen E.E."/>
        </authorList>
    </citation>
    <scope>NUCLEOTIDE SEQUENCE</scope>
    <source>
        <strain evidence="8">Hildebrandi</strain>
    </source>
</reference>
<reference evidence="8" key="2">
    <citation type="submission" date="2021-04" db="EMBL/GenBank/DDBJ databases">
        <authorList>
            <person name="Podell S."/>
        </authorList>
    </citation>
    <scope>NUCLEOTIDE SEQUENCE</scope>
    <source>
        <strain evidence="8">Hildebrandi</strain>
    </source>
</reference>
<evidence type="ECO:0000256" key="1">
    <source>
        <dbReference type="ARBA" id="ARBA00006442"/>
    </source>
</evidence>
<evidence type="ECO:0000256" key="4">
    <source>
        <dbReference type="ARBA" id="ARBA00023002"/>
    </source>
</evidence>
<evidence type="ECO:0000256" key="3">
    <source>
        <dbReference type="ARBA" id="ARBA00022827"/>
    </source>
</evidence>
<proteinExistence type="inferred from homology"/>
<accession>A0A9K3L5E3</accession>